<protein>
    <submittedName>
        <fullName evidence="2">Uma2 family endonuclease</fullName>
    </submittedName>
</protein>
<comment type="caution">
    <text evidence="2">The sequence shown here is derived from an EMBL/GenBank/DDBJ whole genome shotgun (WGS) entry which is preliminary data.</text>
</comment>
<reference evidence="2" key="1">
    <citation type="submission" date="2022-08" db="EMBL/GenBank/DDBJ databases">
        <title>Genomic Encyclopedia of Type Strains, Phase V (KMG-V): Genome sequencing to study the core and pangenomes of soil and plant-associated prokaryotes.</title>
        <authorList>
            <person name="Whitman W."/>
        </authorList>
    </citation>
    <scope>NUCLEOTIDE SEQUENCE</scope>
    <source>
        <strain evidence="2">SP3012</strain>
    </source>
</reference>
<keyword evidence="2" id="KW-0255">Endonuclease</keyword>
<dbReference type="InterPro" id="IPR011335">
    <property type="entry name" value="Restrct_endonuc-II-like"/>
</dbReference>
<accession>A0A9X2UNS8</accession>
<dbReference type="InterPro" id="IPR012296">
    <property type="entry name" value="Nuclease_put_TT1808"/>
</dbReference>
<feature type="domain" description="Putative restriction endonuclease" evidence="1">
    <location>
        <begin position="29"/>
        <end position="160"/>
    </location>
</feature>
<dbReference type="Pfam" id="PF05685">
    <property type="entry name" value="Uma2"/>
    <property type="match status" value="1"/>
</dbReference>
<keyword evidence="2" id="KW-0378">Hydrolase</keyword>
<evidence type="ECO:0000313" key="2">
    <source>
        <dbReference type="EMBL" id="MCS4037730.1"/>
    </source>
</evidence>
<dbReference type="RefSeq" id="WP_259091107.1">
    <property type="nucleotide sequence ID" value="NZ_JANTZY010000022.1"/>
</dbReference>
<sequence>MSTATTPAQEHQERWQKLCRDPALQDLPYKIETNERGQVVLSPPKTAHSDLQGRILDALRKARLEGRGLPEFPITTSGGVRVPDVVWIPEGRLEEITETGDPPTRAPNLCVEVMSESIDWSEMGEKRALYLKAGAEEVWVVDKDGAVRFFRKQGELEASELVPGFPERV</sequence>
<dbReference type="InterPro" id="IPR008538">
    <property type="entry name" value="Uma2"/>
</dbReference>
<dbReference type="Gene3D" id="3.90.1570.10">
    <property type="entry name" value="tt1808, chain A"/>
    <property type="match status" value="1"/>
</dbReference>
<proteinExistence type="predicted"/>
<keyword evidence="2" id="KW-0540">Nuclease</keyword>
<dbReference type="Proteomes" id="UP001155040">
    <property type="component" value="Unassembled WGS sequence"/>
</dbReference>
<gene>
    <name evidence="2" type="ORF">GGQ01_002817</name>
</gene>
<evidence type="ECO:0000313" key="3">
    <source>
        <dbReference type="Proteomes" id="UP001155040"/>
    </source>
</evidence>
<dbReference type="EMBL" id="JANUBF010000024">
    <property type="protein sequence ID" value="MCS4037730.1"/>
    <property type="molecule type" value="Genomic_DNA"/>
</dbReference>
<dbReference type="SUPFAM" id="SSF52980">
    <property type="entry name" value="Restriction endonuclease-like"/>
    <property type="match status" value="1"/>
</dbReference>
<dbReference type="AlphaFoldDB" id="A0A9X2UNS8"/>
<dbReference type="PANTHER" id="PTHR34107:SF4">
    <property type="entry name" value="SLL1222 PROTEIN"/>
    <property type="match status" value="1"/>
</dbReference>
<evidence type="ECO:0000259" key="1">
    <source>
        <dbReference type="Pfam" id="PF05685"/>
    </source>
</evidence>
<dbReference type="CDD" id="cd06260">
    <property type="entry name" value="DUF820-like"/>
    <property type="match status" value="1"/>
</dbReference>
<dbReference type="GO" id="GO:0004519">
    <property type="term" value="F:endonuclease activity"/>
    <property type="evidence" value="ECO:0007669"/>
    <property type="project" value="UniProtKB-KW"/>
</dbReference>
<organism evidence="2 3">
    <name type="scientific">Salinibacter ruber</name>
    <dbReference type="NCBI Taxonomy" id="146919"/>
    <lineage>
        <taxon>Bacteria</taxon>
        <taxon>Pseudomonadati</taxon>
        <taxon>Rhodothermota</taxon>
        <taxon>Rhodothermia</taxon>
        <taxon>Rhodothermales</taxon>
        <taxon>Salinibacteraceae</taxon>
        <taxon>Salinibacter</taxon>
    </lineage>
</organism>
<dbReference type="PANTHER" id="PTHR34107">
    <property type="entry name" value="SLL0198 PROTEIN-RELATED"/>
    <property type="match status" value="1"/>
</dbReference>
<name>A0A9X2UNS8_9BACT</name>